<sequence length="103" mass="11788">MCFFTYRFESQSLYEVCESVVACCVVVSSAKLDGINENTIRVLVNNGFEDTSSKIRNLICDEMLYRVIHRPSLADVQEDSKTHREAMKKYLEEMNDAVPLQTA</sequence>
<comment type="caution">
    <text evidence="1">The sequence shown here is derived from an EMBL/GenBank/DDBJ whole genome shotgun (WGS) entry which is preliminary data.</text>
</comment>
<accession>A0A8H7IR15</accession>
<dbReference type="AlphaFoldDB" id="A0A8H7IR15"/>
<proteinExistence type="predicted"/>
<gene>
    <name evidence="1" type="ORF">BFW01_g359</name>
</gene>
<dbReference type="Proteomes" id="UP000627934">
    <property type="component" value="Unassembled WGS sequence"/>
</dbReference>
<name>A0A8H7IR15_9PEZI</name>
<organism evidence="1 2">
    <name type="scientific">Lasiodiplodia theobromae</name>
    <dbReference type="NCBI Taxonomy" id="45133"/>
    <lineage>
        <taxon>Eukaryota</taxon>
        <taxon>Fungi</taxon>
        <taxon>Dikarya</taxon>
        <taxon>Ascomycota</taxon>
        <taxon>Pezizomycotina</taxon>
        <taxon>Dothideomycetes</taxon>
        <taxon>Dothideomycetes incertae sedis</taxon>
        <taxon>Botryosphaeriales</taxon>
        <taxon>Botryosphaeriaceae</taxon>
        <taxon>Lasiodiplodia</taxon>
    </lineage>
</organism>
<evidence type="ECO:0000313" key="2">
    <source>
        <dbReference type="Proteomes" id="UP000627934"/>
    </source>
</evidence>
<protein>
    <submittedName>
        <fullName evidence="1">Uncharacterized protein</fullName>
    </submittedName>
</protein>
<evidence type="ECO:0000313" key="1">
    <source>
        <dbReference type="EMBL" id="KAF9630178.1"/>
    </source>
</evidence>
<dbReference type="EMBL" id="MDYX01000037">
    <property type="protein sequence ID" value="KAF9630178.1"/>
    <property type="molecule type" value="Genomic_DNA"/>
</dbReference>
<reference evidence="1" key="2">
    <citation type="journal article" date="2018" name="DNA Res.">
        <title>Comparative genome and transcriptome analyses reveal adaptations to opportunistic infections in woody plant degrading pathogens of Botryosphaeriaceae.</title>
        <authorList>
            <person name="Yan J.Y."/>
            <person name="Zhao W.S."/>
            <person name="Chen Z."/>
            <person name="Xing Q.K."/>
            <person name="Zhang W."/>
            <person name="Chethana K.W.T."/>
            <person name="Xue M.F."/>
            <person name="Xu J.P."/>
            <person name="Phillips A.J.L."/>
            <person name="Wang Y."/>
            <person name="Liu J.H."/>
            <person name="Liu M."/>
            <person name="Zhou Y."/>
            <person name="Jayawardena R.S."/>
            <person name="Manawasinghe I.S."/>
            <person name="Huang J.B."/>
            <person name="Qiao G.H."/>
            <person name="Fu C.Y."/>
            <person name="Guo F.F."/>
            <person name="Dissanayake A.J."/>
            <person name="Peng Y.L."/>
            <person name="Hyde K.D."/>
            <person name="Li X.H."/>
        </authorList>
    </citation>
    <scope>NUCLEOTIDE SEQUENCE</scope>
    <source>
        <strain evidence="1">CSS-01s</strain>
    </source>
</reference>
<reference evidence="1" key="1">
    <citation type="submission" date="2016-08" db="EMBL/GenBank/DDBJ databases">
        <authorList>
            <person name="Yan J."/>
        </authorList>
    </citation>
    <scope>NUCLEOTIDE SEQUENCE</scope>
    <source>
        <strain evidence="1">CSS-01s</strain>
    </source>
</reference>